<dbReference type="Pfam" id="PF01435">
    <property type="entry name" value="Peptidase_M48"/>
    <property type="match status" value="1"/>
</dbReference>
<evidence type="ECO:0000256" key="4">
    <source>
        <dbReference type="ARBA" id="ARBA00022833"/>
    </source>
</evidence>
<keyword evidence="7" id="KW-0812">Transmembrane</keyword>
<name>A0A8A7KHM8_9FIRM</name>
<keyword evidence="2" id="KW-0479">Metal-binding</keyword>
<dbReference type="InterPro" id="IPR001915">
    <property type="entry name" value="Peptidase_M48"/>
</dbReference>
<keyword evidence="7" id="KW-1133">Transmembrane helix</keyword>
<evidence type="ECO:0000259" key="9">
    <source>
        <dbReference type="Pfam" id="PF16491"/>
    </source>
</evidence>
<comment type="cofactor">
    <cofactor evidence="6">
        <name>Zn(2+)</name>
        <dbReference type="ChEBI" id="CHEBI:29105"/>
    </cofactor>
    <text evidence="6">Binds 1 zinc ion per subunit.</text>
</comment>
<feature type="domain" description="Peptidase M48" evidence="8">
    <location>
        <begin position="173"/>
        <end position="371"/>
    </location>
</feature>
<evidence type="ECO:0000256" key="7">
    <source>
        <dbReference type="SAM" id="Phobius"/>
    </source>
</evidence>
<sequence>MTKLKDIYDSKRRKLAEEYNRKKDRNDVLLLVGNLLFWILFFSFSLEIKIYDFIFVFTDSIVINLVVYLGIILFFYELYSLLIAYYLSYRLNEGYRLIKQSVKGWIIDDLKGLILNIIVVSVGGGFFLYLTANYPEKWWIFFALGCIMFLLIVTFLFPIVLLPLFFKLEPYPAGELKERVKDFIEDIGLEIDEIYQINLSSKLNYANAAVIGLGSTRKIILGDNLLDNYSGDEIEAILAHELGHHVHQDIFKNILIQTLFIFLLSYIMYNLWPLVFTWVGYKNMYAVYTLPLILIVFLLLSWLFSPISLYFSRKFERAADGFALKKIPNPRYFASAMAKLADTSLSALEYNKYKLIFKASHPPIGERIDRALDCGGVED</sequence>
<dbReference type="PANTHER" id="PTHR10120">
    <property type="entry name" value="CAAX PRENYL PROTEASE 1"/>
    <property type="match status" value="1"/>
</dbReference>
<keyword evidence="1 6" id="KW-0645">Protease</keyword>
<evidence type="ECO:0000313" key="11">
    <source>
        <dbReference type="Proteomes" id="UP000665020"/>
    </source>
</evidence>
<organism evidence="10 11">
    <name type="scientific">Iocasia fonsfrigidae</name>
    <dbReference type="NCBI Taxonomy" id="2682810"/>
    <lineage>
        <taxon>Bacteria</taxon>
        <taxon>Bacillati</taxon>
        <taxon>Bacillota</taxon>
        <taxon>Clostridia</taxon>
        <taxon>Halanaerobiales</taxon>
        <taxon>Halanaerobiaceae</taxon>
        <taxon>Iocasia</taxon>
    </lineage>
</organism>
<dbReference type="Proteomes" id="UP000665020">
    <property type="component" value="Chromosome"/>
</dbReference>
<evidence type="ECO:0000313" key="10">
    <source>
        <dbReference type="EMBL" id="QTL97644.1"/>
    </source>
</evidence>
<feature type="transmembrane region" description="Helical" evidence="7">
    <location>
        <begin position="66"/>
        <end position="89"/>
    </location>
</feature>
<accession>A0A8A7KHM8</accession>
<evidence type="ECO:0000256" key="6">
    <source>
        <dbReference type="RuleBase" id="RU003983"/>
    </source>
</evidence>
<evidence type="ECO:0000256" key="5">
    <source>
        <dbReference type="ARBA" id="ARBA00023049"/>
    </source>
</evidence>
<keyword evidence="3 6" id="KW-0378">Hydrolase</keyword>
<evidence type="ECO:0000259" key="8">
    <source>
        <dbReference type="Pfam" id="PF01435"/>
    </source>
</evidence>
<reference evidence="10" key="1">
    <citation type="submission" date="2019-12" db="EMBL/GenBank/DDBJ databases">
        <authorList>
            <person name="zhang j."/>
            <person name="sun C.M."/>
        </authorList>
    </citation>
    <scope>NUCLEOTIDE SEQUENCE</scope>
    <source>
        <strain evidence="10">NS-1</strain>
    </source>
</reference>
<keyword evidence="11" id="KW-1185">Reference proteome</keyword>
<feature type="transmembrane region" description="Helical" evidence="7">
    <location>
        <begin position="284"/>
        <end position="304"/>
    </location>
</feature>
<evidence type="ECO:0000256" key="3">
    <source>
        <dbReference type="ARBA" id="ARBA00022801"/>
    </source>
</evidence>
<dbReference type="GO" id="GO:0006508">
    <property type="term" value="P:proteolysis"/>
    <property type="evidence" value="ECO:0007669"/>
    <property type="project" value="UniProtKB-KW"/>
</dbReference>
<evidence type="ECO:0000256" key="1">
    <source>
        <dbReference type="ARBA" id="ARBA00022670"/>
    </source>
</evidence>
<dbReference type="Gene3D" id="3.30.2010.10">
    <property type="entry name" value="Metalloproteases ('zincins'), catalytic domain"/>
    <property type="match status" value="1"/>
</dbReference>
<feature type="transmembrane region" description="Helical" evidence="7">
    <location>
        <begin position="254"/>
        <end position="272"/>
    </location>
</feature>
<gene>
    <name evidence="10" type="ORF">GM661_06420</name>
</gene>
<feature type="transmembrane region" description="Helical" evidence="7">
    <location>
        <begin position="110"/>
        <end position="132"/>
    </location>
</feature>
<dbReference type="RefSeq" id="WP_230869267.1">
    <property type="nucleotide sequence ID" value="NZ_CP046640.1"/>
</dbReference>
<feature type="domain" description="CAAX prenyl protease 1 N-terminal" evidence="9">
    <location>
        <begin position="3"/>
        <end position="167"/>
    </location>
</feature>
<comment type="similarity">
    <text evidence="6">Belongs to the peptidase M48 family.</text>
</comment>
<dbReference type="GO" id="GO:0004222">
    <property type="term" value="F:metalloendopeptidase activity"/>
    <property type="evidence" value="ECO:0007669"/>
    <property type="project" value="InterPro"/>
</dbReference>
<dbReference type="Pfam" id="PF16491">
    <property type="entry name" value="Peptidase_M48_N"/>
    <property type="match status" value="1"/>
</dbReference>
<keyword evidence="4 6" id="KW-0862">Zinc</keyword>
<feature type="transmembrane region" description="Helical" evidence="7">
    <location>
        <begin position="28"/>
        <end position="46"/>
    </location>
</feature>
<dbReference type="EMBL" id="CP046640">
    <property type="protein sequence ID" value="QTL97644.1"/>
    <property type="molecule type" value="Genomic_DNA"/>
</dbReference>
<dbReference type="GO" id="GO:0046872">
    <property type="term" value="F:metal ion binding"/>
    <property type="evidence" value="ECO:0007669"/>
    <property type="project" value="UniProtKB-KW"/>
</dbReference>
<keyword evidence="7" id="KW-0472">Membrane</keyword>
<protein>
    <submittedName>
        <fullName evidence="10">M48 family metalloprotease</fullName>
    </submittedName>
</protein>
<feature type="transmembrane region" description="Helical" evidence="7">
    <location>
        <begin position="138"/>
        <end position="166"/>
    </location>
</feature>
<evidence type="ECO:0000256" key="2">
    <source>
        <dbReference type="ARBA" id="ARBA00022723"/>
    </source>
</evidence>
<proteinExistence type="inferred from homology"/>
<dbReference type="InterPro" id="IPR032456">
    <property type="entry name" value="Peptidase_M48_N"/>
</dbReference>
<keyword evidence="5 6" id="KW-0482">Metalloprotease</keyword>
<dbReference type="AlphaFoldDB" id="A0A8A7KHM8"/>
<dbReference type="KEGG" id="ifn:GM661_06420"/>